<gene>
    <name evidence="3" type="ORF">RM529_08680</name>
</gene>
<evidence type="ECO:0000313" key="4">
    <source>
        <dbReference type="Proteomes" id="UP001248819"/>
    </source>
</evidence>
<keyword evidence="2" id="KW-0812">Transmembrane</keyword>
<dbReference type="Proteomes" id="UP001248819">
    <property type="component" value="Unassembled WGS sequence"/>
</dbReference>
<keyword evidence="2" id="KW-1133">Transmembrane helix</keyword>
<accession>A0ABU3CVA4</accession>
<evidence type="ECO:0000313" key="3">
    <source>
        <dbReference type="EMBL" id="MDT0650216.1"/>
    </source>
</evidence>
<keyword evidence="2" id="KW-0472">Membrane</keyword>
<name>A0ABU3CVA4_9FLAO</name>
<evidence type="ECO:0000256" key="1">
    <source>
        <dbReference type="SAM" id="MobiDB-lite"/>
    </source>
</evidence>
<dbReference type="RefSeq" id="WP_311484415.1">
    <property type="nucleotide sequence ID" value="NZ_JAVRHP010000036.1"/>
</dbReference>
<feature type="transmembrane region" description="Helical" evidence="2">
    <location>
        <begin position="12"/>
        <end position="33"/>
    </location>
</feature>
<proteinExistence type="predicted"/>
<comment type="caution">
    <text evidence="3">The sequence shown here is derived from an EMBL/GenBank/DDBJ whole genome shotgun (WGS) entry which is preliminary data.</text>
</comment>
<evidence type="ECO:0000256" key="2">
    <source>
        <dbReference type="SAM" id="Phobius"/>
    </source>
</evidence>
<dbReference type="EMBL" id="JAVRHP010000036">
    <property type="protein sequence ID" value="MDT0650216.1"/>
    <property type="molecule type" value="Genomic_DNA"/>
</dbReference>
<sequence length="227" mass="25833">MAEIRVEKKKPVWPWILVAILILLALLYFFVWADGNESDDDAQDDDQIEQLEQYETEEYAENDYPENAIGRYLNYVDRGDDDDVLGNDPRSQQKAMMLLLEAVEEKSIELNHTPGPEMESISQWEPQQQLDSIRQTGKVVVDNLEAIQRDQYPELEDEVQGLRADLDELAEGSSSDEERDLFLGGFFTQAADILREMDAEINSAPMSPSSIDTSGYSTEIDTLTTEE</sequence>
<keyword evidence="4" id="KW-1185">Reference proteome</keyword>
<feature type="region of interest" description="Disordered" evidence="1">
    <location>
        <begin position="204"/>
        <end position="227"/>
    </location>
</feature>
<protein>
    <submittedName>
        <fullName evidence="3">Uncharacterized protein</fullName>
    </submittedName>
</protein>
<organism evidence="3 4">
    <name type="scientific">Autumnicola edwardsiae</name>
    <dbReference type="NCBI Taxonomy" id="3075594"/>
    <lineage>
        <taxon>Bacteria</taxon>
        <taxon>Pseudomonadati</taxon>
        <taxon>Bacteroidota</taxon>
        <taxon>Flavobacteriia</taxon>
        <taxon>Flavobacteriales</taxon>
        <taxon>Flavobacteriaceae</taxon>
        <taxon>Autumnicola</taxon>
    </lineage>
</organism>
<reference evidence="3 4" key="1">
    <citation type="submission" date="2023-09" db="EMBL/GenBank/DDBJ databases">
        <authorList>
            <person name="Rey-Velasco X."/>
        </authorList>
    </citation>
    <scope>NUCLEOTIDE SEQUENCE [LARGE SCALE GENOMIC DNA]</scope>
    <source>
        <strain evidence="3 4">F297</strain>
    </source>
</reference>